<feature type="transmembrane region" description="Helical" evidence="5">
    <location>
        <begin position="99"/>
        <end position="118"/>
    </location>
</feature>
<evidence type="ECO:0000256" key="5">
    <source>
        <dbReference type="SAM" id="Phobius"/>
    </source>
</evidence>
<protein>
    <submittedName>
        <fullName evidence="6">DoxX-like protein</fullName>
    </submittedName>
</protein>
<dbReference type="EMBL" id="PGTZ01000013">
    <property type="protein sequence ID" value="PJI84809.1"/>
    <property type="molecule type" value="Genomic_DNA"/>
</dbReference>
<reference evidence="6 7" key="1">
    <citation type="submission" date="2017-11" db="EMBL/GenBank/DDBJ databases">
        <title>Genomic Encyclopedia of Archaeal and Bacterial Type Strains, Phase II (KMG-II): From Individual Species to Whole Genera.</title>
        <authorList>
            <person name="Goeker M."/>
        </authorList>
    </citation>
    <scope>NUCLEOTIDE SEQUENCE [LARGE SCALE GENOMIC DNA]</scope>
    <source>
        <strain evidence="6 7">DSM 22413</strain>
    </source>
</reference>
<proteinExistence type="predicted"/>
<evidence type="ECO:0000256" key="3">
    <source>
        <dbReference type="ARBA" id="ARBA00022989"/>
    </source>
</evidence>
<dbReference type="Proteomes" id="UP000231586">
    <property type="component" value="Unassembled WGS sequence"/>
</dbReference>
<evidence type="ECO:0000313" key="6">
    <source>
        <dbReference type="EMBL" id="PJI84809.1"/>
    </source>
</evidence>
<keyword evidence="4 5" id="KW-0472">Membrane</keyword>
<feature type="transmembrane region" description="Helical" evidence="5">
    <location>
        <begin position="6"/>
        <end position="24"/>
    </location>
</feature>
<evidence type="ECO:0000256" key="4">
    <source>
        <dbReference type="ARBA" id="ARBA00023136"/>
    </source>
</evidence>
<name>A0A2M8W1M3_9MICO</name>
<keyword evidence="7" id="KW-1185">Reference proteome</keyword>
<dbReference type="InterPro" id="IPR032808">
    <property type="entry name" value="DoxX"/>
</dbReference>
<keyword evidence="2 5" id="KW-0812">Transmembrane</keyword>
<comment type="subcellular location">
    <subcellularLocation>
        <location evidence="1">Membrane</location>
        <topology evidence="1">Multi-pass membrane protein</topology>
    </subcellularLocation>
</comment>
<dbReference type="RefSeq" id="WP_100351158.1">
    <property type="nucleotide sequence ID" value="NZ_PGTZ01000013.1"/>
</dbReference>
<evidence type="ECO:0000256" key="1">
    <source>
        <dbReference type="ARBA" id="ARBA00004141"/>
    </source>
</evidence>
<accession>A0A2M8W1M3</accession>
<dbReference type="AlphaFoldDB" id="A0A2M8W1M3"/>
<gene>
    <name evidence="6" type="ORF">CLV34_3054</name>
</gene>
<dbReference type="Pfam" id="PF13564">
    <property type="entry name" value="DoxX_2"/>
    <property type="match status" value="1"/>
</dbReference>
<organism evidence="6 7">
    <name type="scientific">Luteimicrobium subarcticum</name>
    <dbReference type="NCBI Taxonomy" id="620910"/>
    <lineage>
        <taxon>Bacteria</taxon>
        <taxon>Bacillati</taxon>
        <taxon>Actinomycetota</taxon>
        <taxon>Actinomycetes</taxon>
        <taxon>Micrococcales</taxon>
        <taxon>Luteimicrobium</taxon>
    </lineage>
</organism>
<feature type="transmembrane region" description="Helical" evidence="5">
    <location>
        <begin position="71"/>
        <end position="92"/>
    </location>
</feature>
<sequence length="121" mass="12885">MHVAYWIVAGLLAALYLYSGAMKLTRSREQLAPMMQWVETTPMPAVRLIGAVELLGALGLILPPLLDVAPVLALVAAVGFVLVQVGAIVVHLRRDEAKVIGFNVVLLVLAAVAAWLATSFV</sequence>
<feature type="transmembrane region" description="Helical" evidence="5">
    <location>
        <begin position="45"/>
        <end position="65"/>
    </location>
</feature>
<evidence type="ECO:0000256" key="2">
    <source>
        <dbReference type="ARBA" id="ARBA00022692"/>
    </source>
</evidence>
<comment type="caution">
    <text evidence="6">The sequence shown here is derived from an EMBL/GenBank/DDBJ whole genome shotgun (WGS) entry which is preliminary data.</text>
</comment>
<keyword evidence="3 5" id="KW-1133">Transmembrane helix</keyword>
<dbReference type="GO" id="GO:0016020">
    <property type="term" value="C:membrane"/>
    <property type="evidence" value="ECO:0007669"/>
    <property type="project" value="UniProtKB-SubCell"/>
</dbReference>
<evidence type="ECO:0000313" key="7">
    <source>
        <dbReference type="Proteomes" id="UP000231586"/>
    </source>
</evidence>